<evidence type="ECO:0000313" key="3">
    <source>
        <dbReference type="Proteomes" id="UP000737018"/>
    </source>
</evidence>
<dbReference type="PANTHER" id="PTHR28018:SF2">
    <property type="entry name" value="F18C1.18 PROTEIN-RELATED"/>
    <property type="match status" value="1"/>
</dbReference>
<comment type="caution">
    <text evidence="2">The sequence shown here is derived from an EMBL/GenBank/DDBJ whole genome shotgun (WGS) entry which is preliminary data.</text>
</comment>
<sequence>MPHRRSFSTLLRGNEVADPFQSKYLEVAKQFKREGISFLIGDLDASQGAFQYFGLSEDQVPLIIIQNDNGQKYLKANLEPDHIAPWVKAYKVIPCFFFFFFFHILLLLFNGCLWLSGLTGLIAYNWSQPTMKTSVKIIHARSFSIPCPKEETLSRHSILGPNGLHGQWQPPISDKGVQYPSTSIWFN</sequence>
<dbReference type="PANTHER" id="PTHR28018">
    <property type="entry name" value="RESPIRATORY SUPERCOMPLEX FACTOR 2, MITOCHONDRIAL"/>
    <property type="match status" value="1"/>
</dbReference>
<evidence type="ECO:0000256" key="1">
    <source>
        <dbReference type="SAM" id="Phobius"/>
    </source>
</evidence>
<dbReference type="CDD" id="cd02982">
    <property type="entry name" value="PDI_b'_family"/>
    <property type="match status" value="1"/>
</dbReference>
<dbReference type="Pfam" id="PF13848">
    <property type="entry name" value="Thioredoxin_6"/>
    <property type="match status" value="1"/>
</dbReference>
<dbReference type="Gene3D" id="3.40.30.10">
    <property type="entry name" value="Glutaredoxin"/>
    <property type="match status" value="1"/>
</dbReference>
<reference evidence="2" key="1">
    <citation type="submission" date="2020-03" db="EMBL/GenBank/DDBJ databases">
        <title>Castanea mollissima Vanexum genome sequencing.</title>
        <authorList>
            <person name="Staton M."/>
        </authorList>
    </citation>
    <scope>NUCLEOTIDE SEQUENCE</scope>
    <source>
        <tissue evidence="2">Leaf</tissue>
    </source>
</reference>
<evidence type="ECO:0008006" key="4">
    <source>
        <dbReference type="Google" id="ProtNLM"/>
    </source>
</evidence>
<dbReference type="EMBL" id="JRKL02003799">
    <property type="protein sequence ID" value="KAF3954177.1"/>
    <property type="molecule type" value="Genomic_DNA"/>
</dbReference>
<dbReference type="GO" id="GO:0033617">
    <property type="term" value="P:mitochondrial respiratory chain complex IV assembly"/>
    <property type="evidence" value="ECO:0007669"/>
    <property type="project" value="TreeGrafter"/>
</dbReference>
<dbReference type="InterPro" id="IPR036249">
    <property type="entry name" value="Thioredoxin-like_sf"/>
</dbReference>
<keyword evidence="1" id="KW-0472">Membrane</keyword>
<proteinExistence type="predicted"/>
<dbReference type="SUPFAM" id="SSF52833">
    <property type="entry name" value="Thioredoxin-like"/>
    <property type="match status" value="1"/>
</dbReference>
<dbReference type="Proteomes" id="UP000737018">
    <property type="component" value="Unassembled WGS sequence"/>
</dbReference>
<dbReference type="OrthoDB" id="1747214at2759"/>
<keyword evidence="1" id="KW-1133">Transmembrane helix</keyword>
<accession>A0A8J4VDM2</accession>
<dbReference type="GO" id="GO:0005739">
    <property type="term" value="C:mitochondrion"/>
    <property type="evidence" value="ECO:0007669"/>
    <property type="project" value="GOC"/>
</dbReference>
<organism evidence="2 3">
    <name type="scientific">Castanea mollissima</name>
    <name type="common">Chinese chestnut</name>
    <dbReference type="NCBI Taxonomy" id="60419"/>
    <lineage>
        <taxon>Eukaryota</taxon>
        <taxon>Viridiplantae</taxon>
        <taxon>Streptophyta</taxon>
        <taxon>Embryophyta</taxon>
        <taxon>Tracheophyta</taxon>
        <taxon>Spermatophyta</taxon>
        <taxon>Magnoliopsida</taxon>
        <taxon>eudicotyledons</taxon>
        <taxon>Gunneridae</taxon>
        <taxon>Pentapetalae</taxon>
        <taxon>rosids</taxon>
        <taxon>fabids</taxon>
        <taxon>Fagales</taxon>
        <taxon>Fagaceae</taxon>
        <taxon>Castanea</taxon>
    </lineage>
</organism>
<keyword evidence="3" id="KW-1185">Reference proteome</keyword>
<dbReference type="InterPro" id="IPR040153">
    <property type="entry name" value="Rcf2"/>
</dbReference>
<feature type="transmembrane region" description="Helical" evidence="1">
    <location>
        <begin position="96"/>
        <end position="124"/>
    </location>
</feature>
<dbReference type="AlphaFoldDB" id="A0A8J4VDM2"/>
<keyword evidence="1" id="KW-0812">Transmembrane</keyword>
<protein>
    <recommendedName>
        <fullName evidence="4">Thioredoxin-like protein</fullName>
    </recommendedName>
</protein>
<name>A0A8J4VDM2_9ROSI</name>
<evidence type="ECO:0000313" key="2">
    <source>
        <dbReference type="EMBL" id="KAF3954177.1"/>
    </source>
</evidence>
<gene>
    <name evidence="2" type="ORF">CMV_020443</name>
</gene>